<feature type="non-terminal residue" evidence="2">
    <location>
        <position position="162"/>
    </location>
</feature>
<name>A0A3N0BMH8_9MICC</name>
<dbReference type="PANTHER" id="PTHR33498">
    <property type="entry name" value="TRANSPOSASE FOR INSERTION SEQUENCE ELEMENT IS1557"/>
    <property type="match status" value="1"/>
</dbReference>
<dbReference type="Proteomes" id="UP000273807">
    <property type="component" value="Unassembled WGS sequence"/>
</dbReference>
<dbReference type="Pfam" id="PF14690">
    <property type="entry name" value="Zn_ribbon_ISL3"/>
    <property type="match status" value="1"/>
</dbReference>
<dbReference type="PANTHER" id="PTHR33498:SF1">
    <property type="entry name" value="TRANSPOSASE FOR INSERTION SEQUENCE ELEMENT IS1557"/>
    <property type="match status" value="1"/>
</dbReference>
<dbReference type="InterPro" id="IPR029261">
    <property type="entry name" value="Transposase_Znf"/>
</dbReference>
<reference evidence="2 3" key="1">
    <citation type="submission" date="2018-10" db="EMBL/GenBank/DDBJ databases">
        <title>Genome sequencing of Arthrobacter oryzae TNB02.</title>
        <authorList>
            <person name="Cho Y.-J."/>
            <person name="Cho A."/>
            <person name="Kim O.-S."/>
        </authorList>
    </citation>
    <scope>NUCLEOTIDE SEQUENCE [LARGE SCALE GENOMIC DNA]</scope>
    <source>
        <strain evidence="2 3">TNB02</strain>
    </source>
</reference>
<feature type="domain" description="Transposase IS204/IS1001/IS1096/IS1165 zinc-finger" evidence="1">
    <location>
        <begin position="42"/>
        <end position="86"/>
    </location>
</feature>
<comment type="caution">
    <text evidence="2">The sequence shown here is derived from an EMBL/GenBank/DDBJ whole genome shotgun (WGS) entry which is preliminary data.</text>
</comment>
<proteinExistence type="predicted"/>
<protein>
    <submittedName>
        <fullName evidence="2">Transposase</fullName>
    </submittedName>
</protein>
<evidence type="ECO:0000259" key="1">
    <source>
        <dbReference type="Pfam" id="PF14690"/>
    </source>
</evidence>
<sequence>MLQITQTHDAASILFNLEGHIVLSAERTGAGRTVLVEPVEREGACPDCGVMSSRVQARPVHRVRDVPCGGTAVEVRVRKRRLACLEPQCPRRSFVQTTDEIPLRSRLTSRLVAGMVADLSAELLAVSRVAAASGVSWTTVMRVMADTAVVDGGVDGRPVRRL</sequence>
<evidence type="ECO:0000313" key="2">
    <source>
        <dbReference type="EMBL" id="RNL49459.1"/>
    </source>
</evidence>
<keyword evidence="3" id="KW-1185">Reference proteome</keyword>
<gene>
    <name evidence="2" type="ORF">D7003_18565</name>
</gene>
<dbReference type="OrthoDB" id="3238779at2"/>
<dbReference type="EMBL" id="RBED01000141">
    <property type="protein sequence ID" value="RNL49459.1"/>
    <property type="molecule type" value="Genomic_DNA"/>
</dbReference>
<organism evidence="2 3">
    <name type="scientific">Arthrobacter oryzae</name>
    <dbReference type="NCBI Taxonomy" id="409290"/>
    <lineage>
        <taxon>Bacteria</taxon>
        <taxon>Bacillati</taxon>
        <taxon>Actinomycetota</taxon>
        <taxon>Actinomycetes</taxon>
        <taxon>Micrococcales</taxon>
        <taxon>Micrococcaceae</taxon>
        <taxon>Arthrobacter</taxon>
    </lineage>
</organism>
<evidence type="ECO:0000313" key="3">
    <source>
        <dbReference type="Proteomes" id="UP000273807"/>
    </source>
</evidence>
<dbReference type="AlphaFoldDB" id="A0A3N0BMH8"/>
<dbReference type="InterPro" id="IPR047951">
    <property type="entry name" value="Transpos_ISL3"/>
</dbReference>
<accession>A0A3N0BMH8</accession>
<dbReference type="RefSeq" id="WP_148045261.1">
    <property type="nucleotide sequence ID" value="NZ_RBED01000141.1"/>
</dbReference>